<dbReference type="CDD" id="cd07377">
    <property type="entry name" value="WHTH_GntR"/>
    <property type="match status" value="1"/>
</dbReference>
<dbReference type="InterPro" id="IPR000524">
    <property type="entry name" value="Tscrpt_reg_HTH_GntR"/>
</dbReference>
<evidence type="ECO:0000256" key="3">
    <source>
        <dbReference type="ARBA" id="ARBA00023163"/>
    </source>
</evidence>
<gene>
    <name evidence="5" type="ORF">C1O25_14590</name>
</gene>
<keyword evidence="1" id="KW-0805">Transcription regulation</keyword>
<proteinExistence type="predicted"/>
<name>A0ABX4W7W4_VIBDI</name>
<keyword evidence="2" id="KW-0238">DNA-binding</keyword>
<evidence type="ECO:0000313" key="5">
    <source>
        <dbReference type="EMBL" id="PNH99849.1"/>
    </source>
</evidence>
<dbReference type="Gene3D" id="1.10.10.10">
    <property type="entry name" value="Winged helix-like DNA-binding domain superfamily/Winged helix DNA-binding domain"/>
    <property type="match status" value="1"/>
</dbReference>
<dbReference type="PANTHER" id="PTHR43537:SF51">
    <property type="entry name" value="HTH-TYPE TRANSCRIPTIONAL REGULATOR LGOR-RELATED"/>
    <property type="match status" value="1"/>
</dbReference>
<accession>A0ABX4W7W4</accession>
<dbReference type="SUPFAM" id="SSF46785">
    <property type="entry name" value="Winged helix' DNA-binding domain"/>
    <property type="match status" value="1"/>
</dbReference>
<evidence type="ECO:0000256" key="1">
    <source>
        <dbReference type="ARBA" id="ARBA00023015"/>
    </source>
</evidence>
<comment type="caution">
    <text evidence="5">The sequence shown here is derived from an EMBL/GenBank/DDBJ whole genome shotgun (WGS) entry which is preliminary data.</text>
</comment>
<dbReference type="PRINTS" id="PR00035">
    <property type="entry name" value="HTHGNTR"/>
</dbReference>
<dbReference type="Proteomes" id="UP000236547">
    <property type="component" value="Unassembled WGS sequence"/>
</dbReference>
<sequence>MPMSCSMLHEMKKIEITNTKDEVAEIIKKEIISGKISSDDNITQNFLAEKFGLSRMPIREALNVLVQEGFLEKKSNKKIHVVNFDDNTIETYVKILTSVEVDLIELVNSNPDNKIIFDVLLSEYNAVSLKEKILLFHNFISECQNDSHIKTIHRNLINGIFMYCFNYTKFDVDKVYNNIDRIIHSILETSFSRTEIHEMLLDSNNLIMKNIFTKDNA</sequence>
<dbReference type="InterPro" id="IPR036390">
    <property type="entry name" value="WH_DNA-bd_sf"/>
</dbReference>
<feature type="domain" description="HTH gntR-type" evidence="4">
    <location>
        <begin position="17"/>
        <end position="84"/>
    </location>
</feature>
<evidence type="ECO:0000256" key="2">
    <source>
        <dbReference type="ARBA" id="ARBA00023125"/>
    </source>
</evidence>
<evidence type="ECO:0000259" key="4">
    <source>
        <dbReference type="PROSITE" id="PS50949"/>
    </source>
</evidence>
<dbReference type="EMBL" id="POSM01000022">
    <property type="protein sequence ID" value="PNH99849.1"/>
    <property type="molecule type" value="Genomic_DNA"/>
</dbReference>
<organism evidence="5 6">
    <name type="scientific">Vibrio diazotrophicus</name>
    <dbReference type="NCBI Taxonomy" id="685"/>
    <lineage>
        <taxon>Bacteria</taxon>
        <taxon>Pseudomonadati</taxon>
        <taxon>Pseudomonadota</taxon>
        <taxon>Gammaproteobacteria</taxon>
        <taxon>Vibrionales</taxon>
        <taxon>Vibrionaceae</taxon>
        <taxon>Vibrio</taxon>
    </lineage>
</organism>
<keyword evidence="3" id="KW-0804">Transcription</keyword>
<dbReference type="InterPro" id="IPR036388">
    <property type="entry name" value="WH-like_DNA-bd_sf"/>
</dbReference>
<dbReference type="SMART" id="SM00345">
    <property type="entry name" value="HTH_GNTR"/>
    <property type="match status" value="1"/>
</dbReference>
<dbReference type="Pfam" id="PF00392">
    <property type="entry name" value="GntR"/>
    <property type="match status" value="1"/>
</dbReference>
<reference evidence="5 6" key="1">
    <citation type="submission" date="2018-01" db="EMBL/GenBank/DDBJ databases">
        <title>Draft genome sequences of six Vibrio diazotrophicus strains isolated from deep-sea sediments of the Baltic Sea.</title>
        <authorList>
            <person name="Castillo D."/>
            <person name="Vandieken V."/>
            <person name="Chiang O."/>
            <person name="Middelboe M."/>
        </authorList>
    </citation>
    <scope>NUCLEOTIDE SEQUENCE [LARGE SCALE GENOMIC DNA]</scope>
    <source>
        <strain evidence="5 6">65.10M</strain>
    </source>
</reference>
<dbReference type="PROSITE" id="PS50949">
    <property type="entry name" value="HTH_GNTR"/>
    <property type="match status" value="1"/>
</dbReference>
<keyword evidence="6" id="KW-1185">Reference proteome</keyword>
<protein>
    <recommendedName>
        <fullName evidence="4">HTH gntR-type domain-containing protein</fullName>
    </recommendedName>
</protein>
<evidence type="ECO:0000313" key="6">
    <source>
        <dbReference type="Proteomes" id="UP000236547"/>
    </source>
</evidence>
<dbReference type="PANTHER" id="PTHR43537">
    <property type="entry name" value="TRANSCRIPTIONAL REGULATOR, GNTR FAMILY"/>
    <property type="match status" value="1"/>
</dbReference>